<evidence type="ECO:0000259" key="6">
    <source>
        <dbReference type="Pfam" id="PF08543"/>
    </source>
</evidence>
<dbReference type="AlphaFoldDB" id="A0A286GK81"/>
<dbReference type="GO" id="GO:0008478">
    <property type="term" value="F:pyridoxal kinase activity"/>
    <property type="evidence" value="ECO:0007669"/>
    <property type="project" value="UniProtKB-EC"/>
</dbReference>
<keyword evidence="5" id="KW-0067">ATP-binding</keyword>
<accession>A0A286GK81</accession>
<dbReference type="InterPro" id="IPR013749">
    <property type="entry name" value="PM/HMP-P_kinase-1"/>
</dbReference>
<feature type="domain" description="Pyridoxamine kinase/Phosphomethylpyrimidine kinase" evidence="6">
    <location>
        <begin position="73"/>
        <end position="263"/>
    </location>
</feature>
<dbReference type="GO" id="GO:0005524">
    <property type="term" value="F:ATP binding"/>
    <property type="evidence" value="ECO:0007669"/>
    <property type="project" value="UniProtKB-KW"/>
</dbReference>
<evidence type="ECO:0000313" key="8">
    <source>
        <dbReference type="Proteomes" id="UP000219621"/>
    </source>
</evidence>
<proteinExistence type="predicted"/>
<evidence type="ECO:0000256" key="5">
    <source>
        <dbReference type="ARBA" id="ARBA00022840"/>
    </source>
</evidence>
<dbReference type="EMBL" id="OCNJ01000005">
    <property type="protein sequence ID" value="SOD95945.1"/>
    <property type="molecule type" value="Genomic_DNA"/>
</dbReference>
<evidence type="ECO:0000256" key="4">
    <source>
        <dbReference type="ARBA" id="ARBA00022777"/>
    </source>
</evidence>
<dbReference type="Proteomes" id="UP000219621">
    <property type="component" value="Unassembled WGS sequence"/>
</dbReference>
<evidence type="ECO:0000313" key="7">
    <source>
        <dbReference type="EMBL" id="SOD95945.1"/>
    </source>
</evidence>
<dbReference type="PANTHER" id="PTHR10534:SF2">
    <property type="entry name" value="PYRIDOXAL KINASE"/>
    <property type="match status" value="1"/>
</dbReference>
<dbReference type="InterPro" id="IPR029056">
    <property type="entry name" value="Ribokinase-like"/>
</dbReference>
<evidence type="ECO:0000256" key="2">
    <source>
        <dbReference type="ARBA" id="ARBA00022679"/>
    </source>
</evidence>
<evidence type="ECO:0000256" key="1">
    <source>
        <dbReference type="ARBA" id="ARBA00012104"/>
    </source>
</evidence>
<dbReference type="PANTHER" id="PTHR10534">
    <property type="entry name" value="PYRIDOXAL KINASE"/>
    <property type="match status" value="1"/>
</dbReference>
<evidence type="ECO:0000256" key="3">
    <source>
        <dbReference type="ARBA" id="ARBA00022741"/>
    </source>
</evidence>
<dbReference type="CDD" id="cd01173">
    <property type="entry name" value="pyridoxal_pyridoxamine_kinase"/>
    <property type="match status" value="1"/>
</dbReference>
<reference evidence="7 8" key="1">
    <citation type="submission" date="2017-09" db="EMBL/GenBank/DDBJ databases">
        <authorList>
            <person name="Ehlers B."/>
            <person name="Leendertz F.H."/>
        </authorList>
    </citation>
    <scope>NUCLEOTIDE SEQUENCE [LARGE SCALE GENOMIC DNA]</scope>
    <source>
        <strain evidence="7 8">USBA 140</strain>
    </source>
</reference>
<keyword evidence="4 7" id="KW-0418">Kinase</keyword>
<keyword evidence="2" id="KW-0808">Transferase</keyword>
<dbReference type="GO" id="GO:0009443">
    <property type="term" value="P:pyridoxal 5'-phosphate salvage"/>
    <property type="evidence" value="ECO:0007669"/>
    <property type="project" value="InterPro"/>
</dbReference>
<protein>
    <recommendedName>
        <fullName evidence="1">pyridoxal kinase</fullName>
        <ecNumber evidence="1">2.7.1.35</ecNumber>
    </recommendedName>
</protein>
<dbReference type="SUPFAM" id="SSF53613">
    <property type="entry name" value="Ribokinase-like"/>
    <property type="match status" value="1"/>
</dbReference>
<organism evidence="7 8">
    <name type="scientific">Caenispirillum bisanense</name>
    <dbReference type="NCBI Taxonomy" id="414052"/>
    <lineage>
        <taxon>Bacteria</taxon>
        <taxon>Pseudomonadati</taxon>
        <taxon>Pseudomonadota</taxon>
        <taxon>Alphaproteobacteria</taxon>
        <taxon>Rhodospirillales</taxon>
        <taxon>Novispirillaceae</taxon>
        <taxon>Caenispirillum</taxon>
    </lineage>
</organism>
<dbReference type="EC" id="2.7.1.35" evidence="1"/>
<dbReference type="Gene3D" id="3.40.1190.20">
    <property type="match status" value="1"/>
</dbReference>
<sequence>MAILSIQSHVAYGHVGNSAAVFPLQRLGNEVWPVHTVHFSNHTGYETVRGTVLGADLVRDTVTGIAERGVLGRCDAVLSGYLGDAAIGHAVVEAAALAKDRNPAAVYCCDPVMGDHDATGGPGGLYVKPDIPDLMREAVVPQADITTPNQFELELLTGLPCATLPQIVAAADALRARGPGIVLVTSVRRDDGDPERIEVLARTAEGAWLIGTPRIRLSHPPTGSGDAFAALFLGHWLKSRAVPAALEQAVNALFAVFEATAAAGERELSLITAQDALAAPTRRFRCEALAVPA</sequence>
<keyword evidence="3" id="KW-0547">Nucleotide-binding</keyword>
<keyword evidence="8" id="KW-1185">Reference proteome</keyword>
<dbReference type="GO" id="GO:0005829">
    <property type="term" value="C:cytosol"/>
    <property type="evidence" value="ECO:0007669"/>
    <property type="project" value="TreeGrafter"/>
</dbReference>
<dbReference type="NCBIfam" id="TIGR00687">
    <property type="entry name" value="pyridox_kin"/>
    <property type="match status" value="1"/>
</dbReference>
<name>A0A286GK81_9PROT</name>
<dbReference type="Pfam" id="PF08543">
    <property type="entry name" value="Phos_pyr_kin"/>
    <property type="match status" value="1"/>
</dbReference>
<dbReference type="RefSeq" id="WP_097279456.1">
    <property type="nucleotide sequence ID" value="NZ_OCNJ01000005.1"/>
</dbReference>
<dbReference type="InterPro" id="IPR004625">
    <property type="entry name" value="PyrdxlKinase"/>
</dbReference>
<gene>
    <name evidence="7" type="ORF">SAMN05421508_10574</name>
</gene>
<dbReference type="OrthoDB" id="9800808at2"/>
<dbReference type="NCBIfam" id="NF004398">
    <property type="entry name" value="PRK05756.1"/>
    <property type="match status" value="1"/>
</dbReference>